<reference evidence="9 10" key="1">
    <citation type="journal article" date="2021" name="Plant Biotechnol. J.">
        <title>Multi-omics assisted identification of the key and species-specific regulatory components of drought-tolerant mechanisms in Gossypium stocksii.</title>
        <authorList>
            <person name="Yu D."/>
            <person name="Ke L."/>
            <person name="Zhang D."/>
            <person name="Wu Y."/>
            <person name="Sun Y."/>
            <person name="Mei J."/>
            <person name="Sun J."/>
            <person name="Sun Y."/>
        </authorList>
    </citation>
    <scope>NUCLEOTIDE SEQUENCE [LARGE SCALE GENOMIC DNA]</scope>
    <source>
        <strain evidence="10">cv. E1</strain>
        <tissue evidence="9">Leaf</tissue>
    </source>
</reference>
<dbReference type="NCBIfam" id="TIGR01557">
    <property type="entry name" value="myb_SHAQKYF"/>
    <property type="match status" value="1"/>
</dbReference>
<proteinExistence type="inferred from homology"/>
<dbReference type="OrthoDB" id="551907at2759"/>
<keyword evidence="7" id="KW-0812">Transmembrane</keyword>
<evidence type="ECO:0000256" key="1">
    <source>
        <dbReference type="ARBA" id="ARBA00004123"/>
    </source>
</evidence>
<dbReference type="InterPro" id="IPR001005">
    <property type="entry name" value="SANT/Myb"/>
</dbReference>
<evidence type="ECO:0000256" key="3">
    <source>
        <dbReference type="ARBA" id="ARBA00023015"/>
    </source>
</evidence>
<evidence type="ECO:0000256" key="2">
    <source>
        <dbReference type="ARBA" id="ARBA00006783"/>
    </source>
</evidence>
<evidence type="ECO:0000256" key="6">
    <source>
        <dbReference type="ARBA" id="ARBA00023242"/>
    </source>
</evidence>
<keyword evidence="5" id="KW-0804">Transcription</keyword>
<dbReference type="Pfam" id="PF00249">
    <property type="entry name" value="Myb_DNA-binding"/>
    <property type="match status" value="1"/>
</dbReference>
<comment type="subcellular location">
    <subcellularLocation>
        <location evidence="1">Nucleus</location>
    </subcellularLocation>
</comment>
<keyword evidence="7" id="KW-0472">Membrane</keyword>
<dbReference type="GO" id="GO:0003677">
    <property type="term" value="F:DNA binding"/>
    <property type="evidence" value="ECO:0007669"/>
    <property type="project" value="InterPro"/>
</dbReference>
<keyword evidence="4" id="KW-0175">Coiled coil</keyword>
<dbReference type="Gene3D" id="1.10.10.60">
    <property type="entry name" value="Homeodomain-like"/>
    <property type="match status" value="1"/>
</dbReference>
<gene>
    <name evidence="9" type="ORF">J1N35_017712</name>
</gene>
<keyword evidence="6" id="KW-0539">Nucleus</keyword>
<keyword evidence="10" id="KW-1185">Reference proteome</keyword>
<evidence type="ECO:0000259" key="8">
    <source>
        <dbReference type="PROSITE" id="PS51294"/>
    </source>
</evidence>
<evidence type="ECO:0000313" key="10">
    <source>
        <dbReference type="Proteomes" id="UP000828251"/>
    </source>
</evidence>
<dbReference type="PANTHER" id="PTHR31499">
    <property type="entry name" value="MYB FAMILY TRANSCRIPTION FACTOR PHL11"/>
    <property type="match status" value="1"/>
</dbReference>
<dbReference type="InterPro" id="IPR009057">
    <property type="entry name" value="Homeodomain-like_sf"/>
</dbReference>
<comment type="similarity">
    <text evidence="2">Belongs to the MYB-CC family.</text>
</comment>
<evidence type="ECO:0000256" key="4">
    <source>
        <dbReference type="ARBA" id="ARBA00023054"/>
    </source>
</evidence>
<dbReference type="GO" id="GO:0005634">
    <property type="term" value="C:nucleus"/>
    <property type="evidence" value="ECO:0007669"/>
    <property type="project" value="UniProtKB-SubCell"/>
</dbReference>
<comment type="caution">
    <text evidence="9">The sequence shown here is derived from an EMBL/GenBank/DDBJ whole genome shotgun (WGS) entry which is preliminary data.</text>
</comment>
<dbReference type="EMBL" id="JAIQCV010000006">
    <property type="protein sequence ID" value="KAH1090455.1"/>
    <property type="molecule type" value="Genomic_DNA"/>
</dbReference>
<sequence length="349" mass="40325">MNTKRTDCQELARQSLGFNRNCNLQPAMEGVPQQLNPGSSSSNPVMSGFQAPAYAFYATERRIQLDTSSFCPQHNIDSSSEPTAQDVPNYDFRNTLQSLVKSQICFDQYQKSFERSYKFPGSNAKTHFSFPSGGNQDQRAYCNKSNKTRIRWTQDLHEKFVECVKRLGGSEKATPKTILKLMDTKGLTIFHVKSHLQVFFLFLKKQLWVLNVDHNATIWICFLLICLYLQKYRTARYMPEFTQERRTGTTDLTQIDFKTGLHLTEALQLQLDVQRRLNEQLEFQRNLQLRIEEQGRRLKMMIDEQQKTTESPLKNQGLDIKPYEHDPSFSDLDSSIAEISENVLTSGTC</sequence>
<dbReference type="InterPro" id="IPR017930">
    <property type="entry name" value="Myb_dom"/>
</dbReference>
<dbReference type="InterPro" id="IPR046955">
    <property type="entry name" value="PHR1-like"/>
</dbReference>
<dbReference type="Pfam" id="PF14379">
    <property type="entry name" value="Myb_CC_LHEQLE"/>
    <property type="match status" value="1"/>
</dbReference>
<accession>A0A9D3VPM0</accession>
<evidence type="ECO:0000256" key="7">
    <source>
        <dbReference type="SAM" id="Phobius"/>
    </source>
</evidence>
<dbReference type="InterPro" id="IPR025756">
    <property type="entry name" value="Myb_CC_LHEQLE"/>
</dbReference>
<feature type="transmembrane region" description="Helical" evidence="7">
    <location>
        <begin position="207"/>
        <end position="229"/>
    </location>
</feature>
<keyword evidence="7" id="KW-1133">Transmembrane helix</keyword>
<dbReference type="SUPFAM" id="SSF46689">
    <property type="entry name" value="Homeodomain-like"/>
    <property type="match status" value="1"/>
</dbReference>
<name>A0A9D3VPM0_9ROSI</name>
<protein>
    <recommendedName>
        <fullName evidence="8">HTH myb-type domain-containing protein</fullName>
    </recommendedName>
</protein>
<dbReference type="GO" id="GO:0003700">
    <property type="term" value="F:DNA-binding transcription factor activity"/>
    <property type="evidence" value="ECO:0007669"/>
    <property type="project" value="InterPro"/>
</dbReference>
<dbReference type="PROSITE" id="PS51294">
    <property type="entry name" value="HTH_MYB"/>
    <property type="match status" value="1"/>
</dbReference>
<keyword evidence="3" id="KW-0805">Transcription regulation</keyword>
<dbReference type="InterPro" id="IPR006447">
    <property type="entry name" value="Myb_dom_plants"/>
</dbReference>
<feature type="domain" description="HTH myb-type" evidence="8">
    <location>
        <begin position="144"/>
        <end position="204"/>
    </location>
</feature>
<evidence type="ECO:0000256" key="5">
    <source>
        <dbReference type="ARBA" id="ARBA00023163"/>
    </source>
</evidence>
<evidence type="ECO:0000313" key="9">
    <source>
        <dbReference type="EMBL" id="KAH1090455.1"/>
    </source>
</evidence>
<dbReference type="Proteomes" id="UP000828251">
    <property type="component" value="Unassembled WGS sequence"/>
</dbReference>
<dbReference type="AlphaFoldDB" id="A0A9D3VPM0"/>
<dbReference type="PANTHER" id="PTHR31499:SF80">
    <property type="entry name" value="HTH MYB-TYPE DOMAIN-CONTAINING PROTEIN"/>
    <property type="match status" value="1"/>
</dbReference>
<organism evidence="9 10">
    <name type="scientific">Gossypium stocksii</name>
    <dbReference type="NCBI Taxonomy" id="47602"/>
    <lineage>
        <taxon>Eukaryota</taxon>
        <taxon>Viridiplantae</taxon>
        <taxon>Streptophyta</taxon>
        <taxon>Embryophyta</taxon>
        <taxon>Tracheophyta</taxon>
        <taxon>Spermatophyta</taxon>
        <taxon>Magnoliopsida</taxon>
        <taxon>eudicotyledons</taxon>
        <taxon>Gunneridae</taxon>
        <taxon>Pentapetalae</taxon>
        <taxon>rosids</taxon>
        <taxon>malvids</taxon>
        <taxon>Malvales</taxon>
        <taxon>Malvaceae</taxon>
        <taxon>Malvoideae</taxon>
        <taxon>Gossypium</taxon>
    </lineage>
</organism>